<dbReference type="Proteomes" id="UP000276133">
    <property type="component" value="Unassembled WGS sequence"/>
</dbReference>
<reference evidence="1 2" key="1">
    <citation type="journal article" date="2018" name="Sci. Rep.">
        <title>Genomic signatures of local adaptation to the degree of environmental predictability in rotifers.</title>
        <authorList>
            <person name="Franch-Gras L."/>
            <person name="Hahn C."/>
            <person name="Garcia-Roger E.M."/>
            <person name="Carmona M.J."/>
            <person name="Serra M."/>
            <person name="Gomez A."/>
        </authorList>
    </citation>
    <scope>NUCLEOTIDE SEQUENCE [LARGE SCALE GENOMIC DNA]</scope>
    <source>
        <strain evidence="1">HYR1</strain>
    </source>
</reference>
<proteinExistence type="predicted"/>
<name>A0A3M7RVT8_BRAPC</name>
<sequence>MLKDLRLDSVINGTNGLVYTLKESPKKKFYSSKENSLKSLTRKRDFNLDKSLKSSWYDFLFIIQT</sequence>
<comment type="caution">
    <text evidence="1">The sequence shown here is derived from an EMBL/GenBank/DDBJ whole genome shotgun (WGS) entry which is preliminary data.</text>
</comment>
<evidence type="ECO:0000313" key="2">
    <source>
        <dbReference type="Proteomes" id="UP000276133"/>
    </source>
</evidence>
<accession>A0A3M7RVT8</accession>
<protein>
    <submittedName>
        <fullName evidence="1">Uncharacterized protein</fullName>
    </submittedName>
</protein>
<evidence type="ECO:0000313" key="1">
    <source>
        <dbReference type="EMBL" id="RNA27681.1"/>
    </source>
</evidence>
<organism evidence="1 2">
    <name type="scientific">Brachionus plicatilis</name>
    <name type="common">Marine rotifer</name>
    <name type="synonym">Brachionus muelleri</name>
    <dbReference type="NCBI Taxonomy" id="10195"/>
    <lineage>
        <taxon>Eukaryota</taxon>
        <taxon>Metazoa</taxon>
        <taxon>Spiralia</taxon>
        <taxon>Gnathifera</taxon>
        <taxon>Rotifera</taxon>
        <taxon>Eurotatoria</taxon>
        <taxon>Monogononta</taxon>
        <taxon>Pseudotrocha</taxon>
        <taxon>Ploima</taxon>
        <taxon>Brachionidae</taxon>
        <taxon>Brachionus</taxon>
    </lineage>
</organism>
<keyword evidence="2" id="KW-1185">Reference proteome</keyword>
<dbReference type="EMBL" id="REGN01002510">
    <property type="protein sequence ID" value="RNA27681.1"/>
    <property type="molecule type" value="Genomic_DNA"/>
</dbReference>
<gene>
    <name evidence="1" type="ORF">BpHYR1_053983</name>
</gene>
<dbReference type="AlphaFoldDB" id="A0A3M7RVT8"/>